<dbReference type="Pfam" id="PF12833">
    <property type="entry name" value="HTH_18"/>
    <property type="match status" value="1"/>
</dbReference>
<evidence type="ECO:0000256" key="3">
    <source>
        <dbReference type="ARBA" id="ARBA00023163"/>
    </source>
</evidence>
<feature type="domain" description="HTH araC/xylS-type" evidence="4">
    <location>
        <begin position="194"/>
        <end position="292"/>
    </location>
</feature>
<dbReference type="Pfam" id="PF02311">
    <property type="entry name" value="AraC_binding"/>
    <property type="match status" value="1"/>
</dbReference>
<dbReference type="GO" id="GO:0003700">
    <property type="term" value="F:DNA-binding transcription factor activity"/>
    <property type="evidence" value="ECO:0007669"/>
    <property type="project" value="InterPro"/>
</dbReference>
<dbReference type="InterPro" id="IPR014710">
    <property type="entry name" value="RmlC-like_jellyroll"/>
</dbReference>
<dbReference type="OrthoDB" id="9778008at2"/>
<organism evidence="5 6">
    <name type="scientific">Clostridium puniceum</name>
    <dbReference type="NCBI Taxonomy" id="29367"/>
    <lineage>
        <taxon>Bacteria</taxon>
        <taxon>Bacillati</taxon>
        <taxon>Bacillota</taxon>
        <taxon>Clostridia</taxon>
        <taxon>Eubacteriales</taxon>
        <taxon>Clostridiaceae</taxon>
        <taxon>Clostridium</taxon>
    </lineage>
</organism>
<dbReference type="PROSITE" id="PS01124">
    <property type="entry name" value="HTH_ARAC_FAMILY_2"/>
    <property type="match status" value="1"/>
</dbReference>
<dbReference type="Gene3D" id="2.60.120.10">
    <property type="entry name" value="Jelly Rolls"/>
    <property type="match status" value="1"/>
</dbReference>
<dbReference type="PANTHER" id="PTHR43280:SF28">
    <property type="entry name" value="HTH-TYPE TRANSCRIPTIONAL ACTIVATOR RHAS"/>
    <property type="match status" value="1"/>
</dbReference>
<dbReference type="Proteomes" id="UP000190890">
    <property type="component" value="Unassembled WGS sequence"/>
</dbReference>
<keyword evidence="1" id="KW-0805">Transcription regulation</keyword>
<keyword evidence="3" id="KW-0804">Transcription</keyword>
<evidence type="ECO:0000256" key="2">
    <source>
        <dbReference type="ARBA" id="ARBA00023125"/>
    </source>
</evidence>
<evidence type="ECO:0000313" key="6">
    <source>
        <dbReference type="Proteomes" id="UP000190890"/>
    </source>
</evidence>
<dbReference type="InterPro" id="IPR037923">
    <property type="entry name" value="HTH-like"/>
</dbReference>
<dbReference type="AlphaFoldDB" id="A0A1S8T7I5"/>
<dbReference type="InterPro" id="IPR020449">
    <property type="entry name" value="Tscrpt_reg_AraC-type_HTH"/>
</dbReference>
<sequence length="298" mass="34019">MVEIKLLSDKSEVVSYNFLDFSICAKQASLSDYPAMAAVNHWHSDWEFIIILSGKMSYSVNRKSYELQEGQGIFINSEQMHYGYSADGSDCSFICIMLPPNLISSITRIKETYVLPICSDASHPFFILHTEIPCQGNLIEILKNLYKLCNEEKAGFELHVMSLFHSLCYSLYHNMKDNISTQETTDDKKLEAMHNMIGYIQQNYQKKITLNEIAASGNVCRSNCCDIFQLILNKTPVSYLTEYRLEKSIDLLNIPSLSVTEIALQCGFTGSSYFTEIFHKKLGCTPSQYRKSKVYKVK</sequence>
<name>A0A1S8T7I5_9CLOT</name>
<evidence type="ECO:0000256" key="1">
    <source>
        <dbReference type="ARBA" id="ARBA00023015"/>
    </source>
</evidence>
<dbReference type="InterPro" id="IPR018060">
    <property type="entry name" value="HTH_AraC"/>
</dbReference>
<dbReference type="Gene3D" id="1.10.10.60">
    <property type="entry name" value="Homeodomain-like"/>
    <property type="match status" value="2"/>
</dbReference>
<dbReference type="InterPro" id="IPR003313">
    <property type="entry name" value="AraC-bd"/>
</dbReference>
<dbReference type="SUPFAM" id="SSF51215">
    <property type="entry name" value="Regulatory protein AraC"/>
    <property type="match status" value="1"/>
</dbReference>
<dbReference type="RefSeq" id="WP_077849354.1">
    <property type="nucleotide sequence ID" value="NZ_LZZM01000212.1"/>
</dbReference>
<gene>
    <name evidence="5" type="primary">virF</name>
    <name evidence="5" type="ORF">CLPUN_44120</name>
</gene>
<proteinExistence type="predicted"/>
<dbReference type="CDD" id="cd02209">
    <property type="entry name" value="cupin_XRE_C"/>
    <property type="match status" value="1"/>
</dbReference>
<dbReference type="GO" id="GO:0043565">
    <property type="term" value="F:sequence-specific DNA binding"/>
    <property type="evidence" value="ECO:0007669"/>
    <property type="project" value="InterPro"/>
</dbReference>
<evidence type="ECO:0000259" key="4">
    <source>
        <dbReference type="PROSITE" id="PS01124"/>
    </source>
</evidence>
<keyword evidence="2" id="KW-0238">DNA-binding</keyword>
<accession>A0A1S8T7I5</accession>
<evidence type="ECO:0000313" key="5">
    <source>
        <dbReference type="EMBL" id="OOM73658.1"/>
    </source>
</evidence>
<dbReference type="SUPFAM" id="SSF46689">
    <property type="entry name" value="Homeodomain-like"/>
    <property type="match status" value="1"/>
</dbReference>
<dbReference type="STRING" id="29367.CLPUN_44120"/>
<protein>
    <submittedName>
        <fullName evidence="5">Virulence regulon transcriptional activator VirF</fullName>
    </submittedName>
</protein>
<dbReference type="SMART" id="SM00342">
    <property type="entry name" value="HTH_ARAC"/>
    <property type="match status" value="1"/>
</dbReference>
<dbReference type="PRINTS" id="PR00032">
    <property type="entry name" value="HTHARAC"/>
</dbReference>
<comment type="caution">
    <text evidence="5">The sequence shown here is derived from an EMBL/GenBank/DDBJ whole genome shotgun (WGS) entry which is preliminary data.</text>
</comment>
<keyword evidence="6" id="KW-1185">Reference proteome</keyword>
<dbReference type="PANTHER" id="PTHR43280">
    <property type="entry name" value="ARAC-FAMILY TRANSCRIPTIONAL REGULATOR"/>
    <property type="match status" value="1"/>
</dbReference>
<dbReference type="InterPro" id="IPR009057">
    <property type="entry name" value="Homeodomain-like_sf"/>
</dbReference>
<reference evidence="5 6" key="1">
    <citation type="submission" date="2016-05" db="EMBL/GenBank/DDBJ databases">
        <title>Microbial solvent formation.</title>
        <authorList>
            <person name="Poehlein A."/>
            <person name="Montoya Solano J.D."/>
            <person name="Flitsch S."/>
            <person name="Krabben P."/>
            <person name="Duerre P."/>
            <person name="Daniel R."/>
        </authorList>
    </citation>
    <scope>NUCLEOTIDE SEQUENCE [LARGE SCALE GENOMIC DNA]</scope>
    <source>
        <strain evidence="5 6">DSM 2619</strain>
    </source>
</reference>
<dbReference type="EMBL" id="LZZM01000212">
    <property type="protein sequence ID" value="OOM73658.1"/>
    <property type="molecule type" value="Genomic_DNA"/>
</dbReference>